<evidence type="ECO:0000259" key="7">
    <source>
        <dbReference type="PROSITE" id="PS50850"/>
    </source>
</evidence>
<comment type="caution">
    <text evidence="8">The sequence shown here is derived from an EMBL/GenBank/DDBJ whole genome shotgun (WGS) entry which is preliminary data.</text>
</comment>
<feature type="transmembrane region" description="Helical" evidence="6">
    <location>
        <begin position="443"/>
        <end position="464"/>
    </location>
</feature>
<evidence type="ECO:0000313" key="9">
    <source>
        <dbReference type="Proteomes" id="UP000178129"/>
    </source>
</evidence>
<evidence type="ECO:0000256" key="3">
    <source>
        <dbReference type="ARBA" id="ARBA00022692"/>
    </source>
</evidence>
<feature type="transmembrane region" description="Helical" evidence="6">
    <location>
        <begin position="182"/>
        <end position="204"/>
    </location>
</feature>
<evidence type="ECO:0000313" key="8">
    <source>
        <dbReference type="EMBL" id="CZT09425.1"/>
    </source>
</evidence>
<dbReference type="PANTHER" id="PTHR43791">
    <property type="entry name" value="PERMEASE-RELATED"/>
    <property type="match status" value="1"/>
</dbReference>
<keyword evidence="9" id="KW-1185">Reference proteome</keyword>
<feature type="transmembrane region" description="Helical" evidence="6">
    <location>
        <begin position="415"/>
        <end position="436"/>
    </location>
</feature>
<protein>
    <submittedName>
        <fullName evidence="8">Related to putative tartrate transporter</fullName>
    </submittedName>
</protein>
<dbReference type="InterPro" id="IPR011701">
    <property type="entry name" value="MFS"/>
</dbReference>
<evidence type="ECO:0000256" key="6">
    <source>
        <dbReference type="SAM" id="Phobius"/>
    </source>
</evidence>
<comment type="subcellular location">
    <subcellularLocation>
        <location evidence="1">Membrane</location>
        <topology evidence="1">Multi-pass membrane protein</topology>
    </subcellularLocation>
</comment>
<evidence type="ECO:0000256" key="1">
    <source>
        <dbReference type="ARBA" id="ARBA00004141"/>
    </source>
</evidence>
<dbReference type="InParanoid" id="A0A1E1LFY6"/>
<keyword evidence="3 6" id="KW-0812">Transmembrane</keyword>
<evidence type="ECO:0000256" key="2">
    <source>
        <dbReference type="ARBA" id="ARBA00022448"/>
    </source>
</evidence>
<organism evidence="8 9">
    <name type="scientific">Rhynchosporium graminicola</name>
    <dbReference type="NCBI Taxonomy" id="2792576"/>
    <lineage>
        <taxon>Eukaryota</taxon>
        <taxon>Fungi</taxon>
        <taxon>Dikarya</taxon>
        <taxon>Ascomycota</taxon>
        <taxon>Pezizomycotina</taxon>
        <taxon>Leotiomycetes</taxon>
        <taxon>Helotiales</taxon>
        <taxon>Ploettnerulaceae</taxon>
        <taxon>Rhynchosporium</taxon>
    </lineage>
</organism>
<feature type="domain" description="Major facilitator superfamily (MFS) profile" evidence="7">
    <location>
        <begin position="144"/>
        <end position="564"/>
    </location>
</feature>
<feature type="transmembrane region" description="Helical" evidence="6">
    <location>
        <begin position="144"/>
        <end position="162"/>
    </location>
</feature>
<evidence type="ECO:0000256" key="4">
    <source>
        <dbReference type="ARBA" id="ARBA00022989"/>
    </source>
</evidence>
<feature type="transmembrane region" description="Helical" evidence="6">
    <location>
        <begin position="470"/>
        <end position="490"/>
    </location>
</feature>
<feature type="transmembrane region" description="Helical" evidence="6">
    <location>
        <begin position="535"/>
        <end position="557"/>
    </location>
</feature>
<dbReference type="InterPro" id="IPR020846">
    <property type="entry name" value="MFS_dom"/>
</dbReference>
<reference evidence="9" key="1">
    <citation type="submission" date="2016-03" db="EMBL/GenBank/DDBJ databases">
        <authorList>
            <person name="Ploux O."/>
        </authorList>
    </citation>
    <scope>NUCLEOTIDE SEQUENCE [LARGE SCALE GENOMIC DNA]</scope>
    <source>
        <strain evidence="9">UK7</strain>
    </source>
</reference>
<feature type="transmembrane region" description="Helical" evidence="6">
    <location>
        <begin position="502"/>
        <end position="523"/>
    </location>
</feature>
<dbReference type="GO" id="GO:0022857">
    <property type="term" value="F:transmembrane transporter activity"/>
    <property type="evidence" value="ECO:0007669"/>
    <property type="project" value="InterPro"/>
</dbReference>
<keyword evidence="4 6" id="KW-1133">Transmembrane helix</keyword>
<feature type="transmembrane region" description="Helical" evidence="6">
    <location>
        <begin position="271"/>
        <end position="292"/>
    </location>
</feature>
<sequence length="580" mass="64170">MGGSKGAEPRIAPVRIALIEDALVHFKFPPVQVICPFHLLIKFNCSSISLKHSAMEGSTSQNPEVGHDIDNHQDSYSRSSTKSLLVMNSVADPMKTSGISNGNGQYMDGNEHENGSISYHGDIEPSENDREVERRLVRKVDLRLCTIAGILCSLNLLDSGIISSASVTTIFEDLDLGVGNRYSVSILVYTVASVTFQLPATLLVRFLGPRIVFSAITVGFGVVTLCTAFITTWRQMIGLRILLGIMQSAIFPGLSYLISTWYTRKEQQLRFAFLQSGEVTVVGLGGFLNFGLNHLNGKGGLAGWRWMFLVQGIIAVVIGFVTYLWIVDFPENAHKSFRFLTRDERLTAERRISDDRGDVNPEAFSWRRCLVHFLDPKLYGFCMMFLLLNLVSTSLSYFLPIILQSGMGFSTDQAILLSAPPYFYAVLPVIISSIVGDKYQLRGLVISFNCICTIVGFSMLGFANQVTVRYVGTYLATGAYVSNWAAMNAYQASNIVGQWKRATFAASITACNGLGGIAGSFIVRQNEAPRYMTAIYISIGSHILIIGIVLLFSLYFWRVNKKQKEGTALLEETVGFRYTF</sequence>
<feature type="transmembrane region" description="Helical" evidence="6">
    <location>
        <begin position="237"/>
        <end position="259"/>
    </location>
</feature>
<feature type="transmembrane region" description="Helical" evidence="6">
    <location>
        <begin position="304"/>
        <end position="326"/>
    </location>
</feature>
<gene>
    <name evidence="8" type="ORF">RCO7_07381</name>
</gene>
<dbReference type="EMBL" id="FJUW01000050">
    <property type="protein sequence ID" value="CZT09425.1"/>
    <property type="molecule type" value="Genomic_DNA"/>
</dbReference>
<evidence type="ECO:0000256" key="5">
    <source>
        <dbReference type="ARBA" id="ARBA00023136"/>
    </source>
</evidence>
<dbReference type="PANTHER" id="PTHR43791:SF58">
    <property type="entry name" value="TRANSPORTER, PUTATIVE (AFU_ORTHOLOGUE AFUA_8G04470)-RELATED"/>
    <property type="match status" value="1"/>
</dbReference>
<dbReference type="SUPFAM" id="SSF103473">
    <property type="entry name" value="MFS general substrate transporter"/>
    <property type="match status" value="1"/>
</dbReference>
<accession>A0A1E1LFY6</accession>
<dbReference type="Pfam" id="PF07690">
    <property type="entry name" value="MFS_1"/>
    <property type="match status" value="1"/>
</dbReference>
<dbReference type="GO" id="GO:0016020">
    <property type="term" value="C:membrane"/>
    <property type="evidence" value="ECO:0007669"/>
    <property type="project" value="UniProtKB-SubCell"/>
</dbReference>
<dbReference type="Gene3D" id="1.20.1250.20">
    <property type="entry name" value="MFS general substrate transporter like domains"/>
    <property type="match status" value="2"/>
</dbReference>
<name>A0A1E1LFY6_9HELO</name>
<feature type="transmembrane region" description="Helical" evidence="6">
    <location>
        <begin position="378"/>
        <end position="403"/>
    </location>
</feature>
<keyword evidence="2" id="KW-0813">Transport</keyword>
<keyword evidence="5 6" id="KW-0472">Membrane</keyword>
<proteinExistence type="predicted"/>
<dbReference type="PROSITE" id="PS50850">
    <property type="entry name" value="MFS"/>
    <property type="match status" value="1"/>
</dbReference>
<dbReference type="Proteomes" id="UP000178129">
    <property type="component" value="Unassembled WGS sequence"/>
</dbReference>
<feature type="transmembrane region" description="Helical" evidence="6">
    <location>
        <begin position="211"/>
        <end position="231"/>
    </location>
</feature>
<dbReference type="InterPro" id="IPR036259">
    <property type="entry name" value="MFS_trans_sf"/>
</dbReference>
<dbReference type="AlphaFoldDB" id="A0A1E1LFY6"/>